<dbReference type="PROSITE" id="PS50043">
    <property type="entry name" value="HTH_LUXR_2"/>
    <property type="match status" value="1"/>
</dbReference>
<dbReference type="PRINTS" id="PR00038">
    <property type="entry name" value="HTHLUXR"/>
</dbReference>
<reference evidence="5 6" key="1">
    <citation type="submission" date="2018-05" db="EMBL/GenBank/DDBJ databases">
        <authorList>
            <person name="Goeker M."/>
            <person name="Huntemann M."/>
            <person name="Clum A."/>
            <person name="Pillay M."/>
            <person name="Palaniappan K."/>
            <person name="Varghese N."/>
            <person name="Mikhailova N."/>
            <person name="Stamatis D."/>
            <person name="Reddy T."/>
            <person name="Daum C."/>
            <person name="Shapiro N."/>
            <person name="Ivanova N."/>
            <person name="Kyrpides N."/>
            <person name="Woyke T."/>
        </authorList>
    </citation>
    <scope>NUCLEOTIDE SEQUENCE [LARGE SCALE GENOMIC DNA]</scope>
    <source>
        <strain evidence="5 6">DSM 26524</strain>
    </source>
</reference>
<keyword evidence="6" id="KW-1185">Reference proteome</keyword>
<dbReference type="InterPro" id="IPR036388">
    <property type="entry name" value="WH-like_DNA-bd_sf"/>
</dbReference>
<name>A0AB73T2J5_9FIRM</name>
<keyword evidence="1" id="KW-0805">Transcription regulation</keyword>
<dbReference type="Gene3D" id="3.30.450.40">
    <property type="match status" value="1"/>
</dbReference>
<dbReference type="RefSeq" id="WP_243134696.1">
    <property type="nucleotide sequence ID" value="NZ_CABJAT010000003.1"/>
</dbReference>
<dbReference type="GO" id="GO:0003677">
    <property type="term" value="F:DNA binding"/>
    <property type="evidence" value="ECO:0007669"/>
    <property type="project" value="UniProtKB-KW"/>
</dbReference>
<dbReference type="InterPro" id="IPR016032">
    <property type="entry name" value="Sig_transdc_resp-reg_C-effctor"/>
</dbReference>
<dbReference type="InterPro" id="IPR000792">
    <property type="entry name" value="Tscrpt_reg_LuxR_C"/>
</dbReference>
<evidence type="ECO:0000256" key="3">
    <source>
        <dbReference type="ARBA" id="ARBA00023163"/>
    </source>
</evidence>
<dbReference type="Pfam" id="PF00196">
    <property type="entry name" value="GerE"/>
    <property type="match status" value="1"/>
</dbReference>
<dbReference type="SMART" id="SM00421">
    <property type="entry name" value="HTH_LUXR"/>
    <property type="match status" value="1"/>
</dbReference>
<dbReference type="Proteomes" id="UP000245412">
    <property type="component" value="Unassembled WGS sequence"/>
</dbReference>
<dbReference type="PROSITE" id="PS00622">
    <property type="entry name" value="HTH_LUXR_1"/>
    <property type="match status" value="1"/>
</dbReference>
<evidence type="ECO:0000313" key="5">
    <source>
        <dbReference type="EMBL" id="PWJ74383.1"/>
    </source>
</evidence>
<evidence type="ECO:0000259" key="4">
    <source>
        <dbReference type="PROSITE" id="PS50043"/>
    </source>
</evidence>
<comment type="caution">
    <text evidence="5">The sequence shown here is derived from an EMBL/GenBank/DDBJ whole genome shotgun (WGS) entry which is preliminary data.</text>
</comment>
<proteinExistence type="predicted"/>
<dbReference type="SUPFAM" id="SSF46894">
    <property type="entry name" value="C-terminal effector domain of the bipartite response regulators"/>
    <property type="match status" value="1"/>
</dbReference>
<sequence>MAVLKETEWSTINRVLLELYEIRELNQLTEKMLKVFRMLIPYSQGYFLIYDPEGEIDLTYSSFLEMDERTFNTYTEMYYEKDYLRLVFELSDGTITYRDTDIMEESIRKKTEFYREFLWPNNIPYGLGIVLRREGRLLGIINLFRSGELGDFSDKDLYILEVIKDHLANRVAGLEEPACERSGQRTIETLERAACIYGFSQREKEVVDCLVKGCSNALIGEELSISESTVKKHIYNVYLKTDVNTRTQLRALLDKV</sequence>
<dbReference type="Gene3D" id="1.10.10.10">
    <property type="entry name" value="Winged helix-like DNA-binding domain superfamily/Winged helix DNA-binding domain"/>
    <property type="match status" value="1"/>
</dbReference>
<dbReference type="InterPro" id="IPR029016">
    <property type="entry name" value="GAF-like_dom_sf"/>
</dbReference>
<keyword evidence="3" id="KW-0804">Transcription</keyword>
<organism evidence="5 6">
    <name type="scientific">Murimonas intestini</name>
    <dbReference type="NCBI Taxonomy" id="1337051"/>
    <lineage>
        <taxon>Bacteria</taxon>
        <taxon>Bacillati</taxon>
        <taxon>Bacillota</taxon>
        <taxon>Clostridia</taxon>
        <taxon>Lachnospirales</taxon>
        <taxon>Lachnospiraceae</taxon>
        <taxon>Murimonas</taxon>
    </lineage>
</organism>
<feature type="domain" description="HTH luxR-type" evidence="4">
    <location>
        <begin position="189"/>
        <end position="256"/>
    </location>
</feature>
<protein>
    <submittedName>
        <fullName evidence="5">Regulatory LuxR family protein</fullName>
    </submittedName>
</protein>
<dbReference type="EMBL" id="QGGY01000009">
    <property type="protein sequence ID" value="PWJ74383.1"/>
    <property type="molecule type" value="Genomic_DNA"/>
</dbReference>
<gene>
    <name evidence="5" type="ORF">C7383_109119</name>
</gene>
<dbReference type="PANTHER" id="PTHR44688">
    <property type="entry name" value="DNA-BINDING TRANSCRIPTIONAL ACTIVATOR DEVR_DOSR"/>
    <property type="match status" value="1"/>
</dbReference>
<dbReference type="CDD" id="cd06170">
    <property type="entry name" value="LuxR_C_like"/>
    <property type="match status" value="1"/>
</dbReference>
<evidence type="ECO:0000313" key="6">
    <source>
        <dbReference type="Proteomes" id="UP000245412"/>
    </source>
</evidence>
<evidence type="ECO:0000256" key="1">
    <source>
        <dbReference type="ARBA" id="ARBA00023015"/>
    </source>
</evidence>
<keyword evidence="2" id="KW-0238">DNA-binding</keyword>
<dbReference type="SUPFAM" id="SSF55781">
    <property type="entry name" value="GAF domain-like"/>
    <property type="match status" value="1"/>
</dbReference>
<dbReference type="AlphaFoldDB" id="A0AB73T2J5"/>
<evidence type="ECO:0000256" key="2">
    <source>
        <dbReference type="ARBA" id="ARBA00023125"/>
    </source>
</evidence>
<accession>A0AB73T2J5</accession>
<dbReference type="GO" id="GO:0006355">
    <property type="term" value="P:regulation of DNA-templated transcription"/>
    <property type="evidence" value="ECO:0007669"/>
    <property type="project" value="InterPro"/>
</dbReference>
<dbReference type="PANTHER" id="PTHR44688:SF16">
    <property type="entry name" value="DNA-BINDING TRANSCRIPTIONAL ACTIVATOR DEVR_DOSR"/>
    <property type="match status" value="1"/>
</dbReference>